<evidence type="ECO:0008006" key="3">
    <source>
        <dbReference type="Google" id="ProtNLM"/>
    </source>
</evidence>
<gene>
    <name evidence="1" type="ORF">DFP97_12353</name>
</gene>
<dbReference type="Gene3D" id="3.90.70.10">
    <property type="entry name" value="Cysteine proteinases"/>
    <property type="match status" value="1"/>
</dbReference>
<dbReference type="RefSeq" id="WP_114383830.1">
    <property type="nucleotide sequence ID" value="NZ_QPJD01000023.1"/>
</dbReference>
<reference evidence="1 2" key="1">
    <citation type="submission" date="2018-07" db="EMBL/GenBank/DDBJ databases">
        <title>Genomic Encyclopedia of Type Strains, Phase III (KMG-III): the genomes of soil and plant-associated and newly described type strains.</title>
        <authorList>
            <person name="Whitman W."/>
        </authorList>
    </citation>
    <scope>NUCLEOTIDE SEQUENCE [LARGE SCALE GENOMIC DNA]</scope>
    <source>
        <strain evidence="1 2">CECT 7506</strain>
    </source>
</reference>
<comment type="caution">
    <text evidence="1">The sequence shown here is derived from an EMBL/GenBank/DDBJ whole genome shotgun (WGS) entry which is preliminary data.</text>
</comment>
<dbReference type="OrthoDB" id="8065844at2"/>
<dbReference type="EMBL" id="QPJD01000023">
    <property type="protein sequence ID" value="RCW41524.1"/>
    <property type="molecule type" value="Genomic_DNA"/>
</dbReference>
<evidence type="ECO:0000313" key="1">
    <source>
        <dbReference type="EMBL" id="RCW41524.1"/>
    </source>
</evidence>
<keyword evidence="2" id="KW-1185">Reference proteome</keyword>
<accession>A0A368VJL1</accession>
<dbReference type="Proteomes" id="UP000252415">
    <property type="component" value="Unassembled WGS sequence"/>
</dbReference>
<proteinExistence type="predicted"/>
<organism evidence="1 2">
    <name type="scientific">Paenibacillus prosopidis</name>
    <dbReference type="NCBI Taxonomy" id="630520"/>
    <lineage>
        <taxon>Bacteria</taxon>
        <taxon>Bacillati</taxon>
        <taxon>Bacillota</taxon>
        <taxon>Bacilli</taxon>
        <taxon>Bacillales</taxon>
        <taxon>Paenibacillaceae</taxon>
        <taxon>Paenibacillus</taxon>
    </lineage>
</organism>
<protein>
    <recommendedName>
        <fullName evidence="3">Butirosin biosynthesis protein H-like</fullName>
    </recommendedName>
</protein>
<name>A0A368VJL1_9BACL</name>
<sequence length="311" mass="34762">MDTYVGNGAYCYANSTAMLLASIGERVSPSYIEALTGVGFGAVWDEAEKVAWFNGKLTPDEGIDHALKLLGFTAAGNSPSADERTSIEVLEEEIWKGPVILGPLDMGMLTYHPNHPHLSGCDHYIIAYALDEQYLYLHDPAGFPHVRLPIQSLCEAWKADKVRWKRSKPYQMWSRPERINSPSEYETAQNAVNYYKTLYVETIEWAAQNNKSVNAEAIRTFSHFVGKKDVTPGGVGNMKYFLFQLGARRAIDTADFLKNYEPALTKIKAQQARIFGACHTLAVQEDWSSLSKALTGLAILEEQMIETLLTK</sequence>
<dbReference type="AlphaFoldDB" id="A0A368VJL1"/>
<evidence type="ECO:0000313" key="2">
    <source>
        <dbReference type="Proteomes" id="UP000252415"/>
    </source>
</evidence>